<keyword evidence="3" id="KW-0804">Transcription</keyword>
<protein>
    <submittedName>
        <fullName evidence="5">MarR family winged helix-turn-helix transcriptional regulator</fullName>
    </submittedName>
</protein>
<dbReference type="Gene3D" id="1.10.10.10">
    <property type="entry name" value="Winged helix-like DNA-binding domain superfamily/Winged helix DNA-binding domain"/>
    <property type="match status" value="1"/>
</dbReference>
<evidence type="ECO:0000259" key="4">
    <source>
        <dbReference type="PROSITE" id="PS50995"/>
    </source>
</evidence>
<dbReference type="PANTHER" id="PTHR33164">
    <property type="entry name" value="TRANSCRIPTIONAL REGULATOR, MARR FAMILY"/>
    <property type="match status" value="1"/>
</dbReference>
<comment type="caution">
    <text evidence="5">The sequence shown here is derived from an EMBL/GenBank/DDBJ whole genome shotgun (WGS) entry which is preliminary data.</text>
</comment>
<dbReference type="Pfam" id="PF12802">
    <property type="entry name" value="MarR_2"/>
    <property type="match status" value="1"/>
</dbReference>
<evidence type="ECO:0000313" key="5">
    <source>
        <dbReference type="EMBL" id="MFC0563368.1"/>
    </source>
</evidence>
<name>A0ABV6NRH2_9ACTN</name>
<dbReference type="SMART" id="SM00347">
    <property type="entry name" value="HTH_MARR"/>
    <property type="match status" value="1"/>
</dbReference>
<evidence type="ECO:0000313" key="6">
    <source>
        <dbReference type="Proteomes" id="UP001589894"/>
    </source>
</evidence>
<accession>A0ABV6NRH2</accession>
<dbReference type="InterPro" id="IPR036390">
    <property type="entry name" value="WH_DNA-bd_sf"/>
</dbReference>
<dbReference type="InterPro" id="IPR039422">
    <property type="entry name" value="MarR/SlyA-like"/>
</dbReference>
<dbReference type="PROSITE" id="PS01117">
    <property type="entry name" value="HTH_MARR_1"/>
    <property type="match status" value="1"/>
</dbReference>
<dbReference type="PROSITE" id="PS50995">
    <property type="entry name" value="HTH_MARR_2"/>
    <property type="match status" value="1"/>
</dbReference>
<keyword evidence="2" id="KW-0238">DNA-binding</keyword>
<feature type="domain" description="HTH marR-type" evidence="4">
    <location>
        <begin position="7"/>
        <end position="144"/>
    </location>
</feature>
<dbReference type="InterPro" id="IPR000835">
    <property type="entry name" value="HTH_MarR-typ"/>
</dbReference>
<dbReference type="InterPro" id="IPR036388">
    <property type="entry name" value="WH-like_DNA-bd_sf"/>
</dbReference>
<evidence type="ECO:0000256" key="2">
    <source>
        <dbReference type="ARBA" id="ARBA00023125"/>
    </source>
</evidence>
<sequence length="163" mass="17853">MGTTARHAHLIGRMGELTRLARQVRQHRTEERPAIPSGMVETLGLIGQVVDRVPGCHAKELAAASSLDPSTVSRAVAALVAEGLVERRVDPADRRASVLAITDRGRTALAESQRWYADLLDRALAGWRPEEIDAFTRALGRFSADIQEILNVETRNPDLEAAR</sequence>
<keyword evidence="1" id="KW-0805">Transcription regulation</keyword>
<dbReference type="EMBL" id="JBHLUE010000002">
    <property type="protein sequence ID" value="MFC0563368.1"/>
    <property type="molecule type" value="Genomic_DNA"/>
</dbReference>
<evidence type="ECO:0000256" key="3">
    <source>
        <dbReference type="ARBA" id="ARBA00023163"/>
    </source>
</evidence>
<dbReference type="Proteomes" id="UP001589894">
    <property type="component" value="Unassembled WGS sequence"/>
</dbReference>
<proteinExistence type="predicted"/>
<dbReference type="PRINTS" id="PR00598">
    <property type="entry name" value="HTHMARR"/>
</dbReference>
<keyword evidence="6" id="KW-1185">Reference proteome</keyword>
<evidence type="ECO:0000256" key="1">
    <source>
        <dbReference type="ARBA" id="ARBA00023015"/>
    </source>
</evidence>
<dbReference type="SUPFAM" id="SSF46785">
    <property type="entry name" value="Winged helix' DNA-binding domain"/>
    <property type="match status" value="1"/>
</dbReference>
<dbReference type="PANTHER" id="PTHR33164:SF57">
    <property type="entry name" value="MARR-FAMILY TRANSCRIPTIONAL REGULATOR"/>
    <property type="match status" value="1"/>
</dbReference>
<organism evidence="5 6">
    <name type="scientific">Plantactinospora siamensis</name>
    <dbReference type="NCBI Taxonomy" id="555372"/>
    <lineage>
        <taxon>Bacteria</taxon>
        <taxon>Bacillati</taxon>
        <taxon>Actinomycetota</taxon>
        <taxon>Actinomycetes</taxon>
        <taxon>Micromonosporales</taxon>
        <taxon>Micromonosporaceae</taxon>
        <taxon>Plantactinospora</taxon>
    </lineage>
</organism>
<reference evidence="5 6" key="1">
    <citation type="submission" date="2024-09" db="EMBL/GenBank/DDBJ databases">
        <authorList>
            <person name="Sun Q."/>
            <person name="Mori K."/>
        </authorList>
    </citation>
    <scope>NUCLEOTIDE SEQUENCE [LARGE SCALE GENOMIC DNA]</scope>
    <source>
        <strain evidence="5 6">TBRC 2205</strain>
    </source>
</reference>
<dbReference type="RefSeq" id="WP_377335803.1">
    <property type="nucleotide sequence ID" value="NZ_JBHLUE010000002.1"/>
</dbReference>
<dbReference type="InterPro" id="IPR023187">
    <property type="entry name" value="Tscrpt_reg_MarR-type_CS"/>
</dbReference>
<gene>
    <name evidence="5" type="ORF">ACFFHU_04200</name>
</gene>